<feature type="compositionally biased region" description="Polar residues" evidence="5">
    <location>
        <begin position="359"/>
        <end position="376"/>
    </location>
</feature>
<keyword evidence="4" id="KW-0539">Nucleus</keyword>
<proteinExistence type="predicted"/>
<dbReference type="GO" id="GO:0043625">
    <property type="term" value="C:delta DNA polymerase complex"/>
    <property type="evidence" value="ECO:0007669"/>
    <property type="project" value="InterPro"/>
</dbReference>
<evidence type="ECO:0000256" key="5">
    <source>
        <dbReference type="SAM" id="MobiDB-lite"/>
    </source>
</evidence>
<name>A0A0E9NBQ2_SAICN</name>
<comment type="caution">
    <text evidence="6">The sequence shown here is derived from an EMBL/GenBank/DDBJ whole genome shotgun (WGS) entry which is preliminary data.</text>
</comment>
<dbReference type="Pfam" id="PF09507">
    <property type="entry name" value="CDC27"/>
    <property type="match status" value="1"/>
</dbReference>
<reference evidence="6 7" key="3">
    <citation type="journal article" date="2015" name="Genome Announc.">
        <title>Draft Genome Sequence of the Archiascomycetous Yeast Saitoella complicata.</title>
        <authorList>
            <person name="Yamauchi K."/>
            <person name="Kondo S."/>
            <person name="Hamamoto M."/>
            <person name="Takahashi Y."/>
            <person name="Ogura Y."/>
            <person name="Hayashi T."/>
            <person name="Nishida H."/>
        </authorList>
    </citation>
    <scope>NUCLEOTIDE SEQUENCE [LARGE SCALE GENOMIC DNA]</scope>
    <source>
        <strain evidence="6 7">NRRL Y-17804</strain>
    </source>
</reference>
<keyword evidence="3" id="KW-0235">DNA replication</keyword>
<dbReference type="PANTHER" id="PTHR17598">
    <property type="entry name" value="DNA POLYMERASE DELTA SUBUNIT 3"/>
    <property type="match status" value="1"/>
</dbReference>
<dbReference type="Gene3D" id="3.90.1030.20">
    <property type="entry name" value="DNA polymerase delta, p66 (Cdc27) subunit, wHTH domain"/>
    <property type="match status" value="1"/>
</dbReference>
<dbReference type="InterPro" id="IPR019038">
    <property type="entry name" value="POLD3"/>
</dbReference>
<evidence type="ECO:0000313" key="6">
    <source>
        <dbReference type="EMBL" id="GAO46825.1"/>
    </source>
</evidence>
<comment type="subcellular location">
    <subcellularLocation>
        <location evidence="1">Nucleus</location>
    </subcellularLocation>
</comment>
<dbReference type="Proteomes" id="UP000033140">
    <property type="component" value="Unassembled WGS sequence"/>
</dbReference>
<evidence type="ECO:0000256" key="1">
    <source>
        <dbReference type="ARBA" id="ARBA00004123"/>
    </source>
</evidence>
<feature type="compositionally biased region" description="Low complexity" evidence="5">
    <location>
        <begin position="244"/>
        <end position="268"/>
    </location>
</feature>
<accession>A0A0E9NBQ2</accession>
<feature type="compositionally biased region" description="Low complexity" evidence="5">
    <location>
        <begin position="187"/>
        <end position="221"/>
    </location>
</feature>
<dbReference type="GO" id="GO:0006271">
    <property type="term" value="P:DNA strand elongation involved in DNA replication"/>
    <property type="evidence" value="ECO:0007669"/>
    <property type="project" value="TreeGrafter"/>
</dbReference>
<dbReference type="EMBL" id="BACD03000006">
    <property type="protein sequence ID" value="GAO46825.1"/>
    <property type="molecule type" value="Genomic_DNA"/>
</dbReference>
<dbReference type="OMA" id="QMLYDFH"/>
<feature type="compositionally biased region" description="Acidic residues" evidence="5">
    <location>
        <begin position="332"/>
        <end position="344"/>
    </location>
</feature>
<feature type="region of interest" description="Disordered" evidence="5">
    <location>
        <begin position="318"/>
        <end position="397"/>
    </location>
</feature>
<dbReference type="InterPro" id="IPR041913">
    <property type="entry name" value="POLD3_sf"/>
</dbReference>
<dbReference type="GO" id="GO:1904161">
    <property type="term" value="P:DNA synthesis involved in UV-damage excision repair"/>
    <property type="evidence" value="ECO:0007669"/>
    <property type="project" value="TreeGrafter"/>
</dbReference>
<dbReference type="PANTHER" id="PTHR17598:SF13">
    <property type="entry name" value="DNA POLYMERASE DELTA SUBUNIT 3"/>
    <property type="match status" value="1"/>
</dbReference>
<dbReference type="GO" id="GO:0003887">
    <property type="term" value="F:DNA-directed DNA polymerase activity"/>
    <property type="evidence" value="ECO:0007669"/>
    <property type="project" value="TreeGrafter"/>
</dbReference>
<dbReference type="STRING" id="698492.A0A0E9NBQ2"/>
<protein>
    <recommendedName>
        <fullName evidence="2">DNA polymerase delta subunit 3</fullName>
    </recommendedName>
</protein>
<keyword evidence="7" id="KW-1185">Reference proteome</keyword>
<feature type="region of interest" description="Disordered" evidence="5">
    <location>
        <begin position="187"/>
        <end position="305"/>
    </location>
</feature>
<dbReference type="AlphaFoldDB" id="A0A0E9NBQ2"/>
<gene>
    <name evidence="6" type="ORF">G7K_1043-t1</name>
</gene>
<feature type="region of interest" description="Disordered" evidence="5">
    <location>
        <begin position="414"/>
        <end position="454"/>
    </location>
</feature>
<evidence type="ECO:0000256" key="4">
    <source>
        <dbReference type="ARBA" id="ARBA00023242"/>
    </source>
</evidence>
<feature type="compositionally biased region" description="Basic residues" evidence="5">
    <location>
        <begin position="386"/>
        <end position="397"/>
    </location>
</feature>
<reference evidence="6 7" key="1">
    <citation type="journal article" date="2011" name="J. Gen. Appl. Microbiol.">
        <title>Draft genome sequencing of the enigmatic yeast Saitoella complicata.</title>
        <authorList>
            <person name="Nishida H."/>
            <person name="Hamamoto M."/>
            <person name="Sugiyama J."/>
        </authorList>
    </citation>
    <scope>NUCLEOTIDE SEQUENCE [LARGE SCALE GENOMIC DNA]</scope>
    <source>
        <strain evidence="6 7">NRRL Y-17804</strain>
    </source>
</reference>
<reference evidence="6 7" key="2">
    <citation type="journal article" date="2014" name="J. Gen. Appl. Microbiol.">
        <title>The early diverging ascomycetous budding yeast Saitoella complicata has three histone deacetylases belonging to the Clr6, Hos2, and Rpd3 lineages.</title>
        <authorList>
            <person name="Nishida H."/>
            <person name="Matsumoto T."/>
            <person name="Kondo S."/>
            <person name="Hamamoto M."/>
            <person name="Yoshikawa H."/>
        </authorList>
    </citation>
    <scope>NUCLEOTIDE SEQUENCE [LARGE SCALE GENOMIC DNA]</scope>
    <source>
        <strain evidence="6 7">NRRL Y-17804</strain>
    </source>
</reference>
<sequence length="499" mass="53991">MSSANAHDLLSGRIGVDEKIVTYRLLSRELKVHVNTAKQLLFEYYQSCKTSSKSIHATYVITGLRQPKADPVVKNEVDQNGDTEMDDAEPEFQTQTSLYEAGQLVKTICVVPEEKLEAVKEKFSKITGVHIYSLQPAPLKDLSLLTTPSYDLRHSTKYNTGQTSDELGQAYGSIISATAKRRTGVAPVPAPVSAKPSPALQKAAASAKSSPVPTPKPTAASQNKPETTPANMGTDAKPTPPTASTPATATAKRTASAKSTKAPTRTKSNIMASLKAMPPKPKPTPKEVKEEVIQASEYDDPEAMDVDEDVEEALHLEDKRKKQLADLSTMMEEPDAPAVEDADVETPTPAAEDAESMQEESQITMNADAPDSQTSVAPPVAGGSGTKRKRRAVKKKTTAMDEKGYLVTKEETVWESYDEEEPAPASKVPALKRTESKGPVAKKGGKKAAGTGQSTLMGWFGKNMHDVKAIHNSYIRLQPLNYETRTQRMPHQNPRTPGA</sequence>
<evidence type="ECO:0000256" key="3">
    <source>
        <dbReference type="ARBA" id="ARBA00022705"/>
    </source>
</evidence>
<feature type="compositionally biased region" description="Low complexity" evidence="5">
    <location>
        <begin position="437"/>
        <end position="452"/>
    </location>
</feature>
<organism evidence="6 7">
    <name type="scientific">Saitoella complicata (strain BCRC 22490 / CBS 7301 / JCM 7358 / NBRC 10748 / NRRL Y-17804)</name>
    <dbReference type="NCBI Taxonomy" id="698492"/>
    <lineage>
        <taxon>Eukaryota</taxon>
        <taxon>Fungi</taxon>
        <taxon>Dikarya</taxon>
        <taxon>Ascomycota</taxon>
        <taxon>Taphrinomycotina</taxon>
        <taxon>Taphrinomycotina incertae sedis</taxon>
        <taxon>Saitoella</taxon>
    </lineage>
</organism>
<feature type="compositionally biased region" description="Polar residues" evidence="5">
    <location>
        <begin position="222"/>
        <end position="231"/>
    </location>
</feature>
<evidence type="ECO:0000256" key="2">
    <source>
        <dbReference type="ARBA" id="ARBA00017589"/>
    </source>
</evidence>
<evidence type="ECO:0000313" key="7">
    <source>
        <dbReference type="Proteomes" id="UP000033140"/>
    </source>
</evidence>
<dbReference type="GO" id="GO:0006297">
    <property type="term" value="P:nucleotide-excision repair, DNA gap filling"/>
    <property type="evidence" value="ECO:0007669"/>
    <property type="project" value="TreeGrafter"/>
</dbReference>